<comment type="caution">
    <text evidence="3">The sequence shown here is derived from an EMBL/GenBank/DDBJ whole genome shotgun (WGS) entry which is preliminary data.</text>
</comment>
<feature type="compositionally biased region" description="Acidic residues" evidence="2">
    <location>
        <begin position="1005"/>
        <end position="1026"/>
    </location>
</feature>
<feature type="compositionally biased region" description="Low complexity" evidence="2">
    <location>
        <begin position="105"/>
        <end position="116"/>
    </location>
</feature>
<protein>
    <submittedName>
        <fullName evidence="3">Uncharacterized protein</fullName>
    </submittedName>
</protein>
<keyword evidence="4" id="KW-1185">Reference proteome</keyword>
<keyword evidence="1" id="KW-0175">Coiled coil</keyword>
<feature type="compositionally biased region" description="Basic and acidic residues" evidence="2">
    <location>
        <begin position="2417"/>
        <end position="2441"/>
    </location>
</feature>
<feature type="compositionally biased region" description="Basic residues" evidence="2">
    <location>
        <begin position="890"/>
        <end position="908"/>
    </location>
</feature>
<dbReference type="PANTHER" id="PTHR45615:SF80">
    <property type="entry name" value="GRIP DOMAIN-CONTAINING PROTEIN"/>
    <property type="match status" value="1"/>
</dbReference>
<feature type="region of interest" description="Disordered" evidence="2">
    <location>
        <begin position="971"/>
        <end position="1030"/>
    </location>
</feature>
<feature type="compositionally biased region" description="Polar residues" evidence="2">
    <location>
        <begin position="1544"/>
        <end position="1563"/>
    </location>
</feature>
<feature type="compositionally biased region" description="Polar residues" evidence="2">
    <location>
        <begin position="975"/>
        <end position="984"/>
    </location>
</feature>
<feature type="region of interest" description="Disordered" evidence="2">
    <location>
        <begin position="1371"/>
        <end position="1394"/>
    </location>
</feature>
<feature type="compositionally biased region" description="Basic and acidic residues" evidence="2">
    <location>
        <begin position="2771"/>
        <end position="2780"/>
    </location>
</feature>
<feature type="coiled-coil region" evidence="1">
    <location>
        <begin position="157"/>
        <end position="247"/>
    </location>
</feature>
<feature type="compositionally biased region" description="Pro residues" evidence="2">
    <location>
        <begin position="862"/>
        <end position="872"/>
    </location>
</feature>
<feature type="compositionally biased region" description="Low complexity" evidence="2">
    <location>
        <begin position="1855"/>
        <end position="1872"/>
    </location>
</feature>
<feature type="compositionally biased region" description="Acidic residues" evidence="2">
    <location>
        <begin position="1838"/>
        <end position="1854"/>
    </location>
</feature>
<organism evidence="3 4">
    <name type="scientific">Chlamydomonas incerta</name>
    <dbReference type="NCBI Taxonomy" id="51695"/>
    <lineage>
        <taxon>Eukaryota</taxon>
        <taxon>Viridiplantae</taxon>
        <taxon>Chlorophyta</taxon>
        <taxon>core chlorophytes</taxon>
        <taxon>Chlorophyceae</taxon>
        <taxon>CS clade</taxon>
        <taxon>Chlamydomonadales</taxon>
        <taxon>Chlamydomonadaceae</taxon>
        <taxon>Chlamydomonas</taxon>
    </lineage>
</organism>
<feature type="compositionally biased region" description="Low complexity" evidence="2">
    <location>
        <begin position="1130"/>
        <end position="1154"/>
    </location>
</feature>
<feature type="compositionally biased region" description="Low complexity" evidence="2">
    <location>
        <begin position="2252"/>
        <end position="2265"/>
    </location>
</feature>
<evidence type="ECO:0000256" key="2">
    <source>
        <dbReference type="SAM" id="MobiDB-lite"/>
    </source>
</evidence>
<feature type="compositionally biased region" description="Low complexity" evidence="2">
    <location>
        <begin position="1933"/>
        <end position="1963"/>
    </location>
</feature>
<feature type="region of interest" description="Disordered" evidence="2">
    <location>
        <begin position="2025"/>
        <end position="2089"/>
    </location>
</feature>
<feature type="compositionally biased region" description="Acidic residues" evidence="2">
    <location>
        <begin position="2545"/>
        <end position="2558"/>
    </location>
</feature>
<feature type="coiled-coil region" evidence="1">
    <location>
        <begin position="554"/>
        <end position="628"/>
    </location>
</feature>
<name>A0A835SVB4_CHLIN</name>
<gene>
    <name evidence="3" type="ORF">HXX76_008237</name>
</gene>
<feature type="compositionally biased region" description="Acidic residues" evidence="2">
    <location>
        <begin position="2520"/>
        <end position="2531"/>
    </location>
</feature>
<feature type="compositionally biased region" description="Low complexity" evidence="2">
    <location>
        <begin position="2672"/>
        <end position="2705"/>
    </location>
</feature>
<feature type="compositionally biased region" description="Polar residues" evidence="2">
    <location>
        <begin position="86"/>
        <end position="102"/>
    </location>
</feature>
<feature type="compositionally biased region" description="Low complexity" evidence="2">
    <location>
        <begin position="10"/>
        <end position="23"/>
    </location>
</feature>
<feature type="compositionally biased region" description="Low complexity" evidence="2">
    <location>
        <begin position="1571"/>
        <end position="1587"/>
    </location>
</feature>
<feature type="compositionally biased region" description="Polar residues" evidence="2">
    <location>
        <begin position="2226"/>
        <end position="2236"/>
    </location>
</feature>
<feature type="compositionally biased region" description="Low complexity" evidence="2">
    <location>
        <begin position="2165"/>
        <end position="2185"/>
    </location>
</feature>
<feature type="region of interest" description="Disordered" evidence="2">
    <location>
        <begin position="48"/>
        <end position="136"/>
    </location>
</feature>
<feature type="compositionally biased region" description="Low complexity" evidence="2">
    <location>
        <begin position="2394"/>
        <end position="2413"/>
    </location>
</feature>
<dbReference type="OrthoDB" id="550334at2759"/>
<feature type="compositionally biased region" description="Low complexity" evidence="2">
    <location>
        <begin position="53"/>
        <end position="79"/>
    </location>
</feature>
<feature type="compositionally biased region" description="Low complexity" evidence="2">
    <location>
        <begin position="2592"/>
        <end position="2618"/>
    </location>
</feature>
<feature type="compositionally biased region" description="Pro residues" evidence="2">
    <location>
        <begin position="1184"/>
        <end position="1193"/>
    </location>
</feature>
<feature type="region of interest" description="Disordered" evidence="2">
    <location>
        <begin position="779"/>
        <end position="798"/>
    </location>
</feature>
<feature type="compositionally biased region" description="Basic residues" evidence="2">
    <location>
        <begin position="1764"/>
        <end position="1775"/>
    </location>
</feature>
<feature type="compositionally biased region" description="Polar residues" evidence="2">
    <location>
        <begin position="1677"/>
        <end position="1687"/>
    </location>
</feature>
<feature type="region of interest" description="Disordered" evidence="2">
    <location>
        <begin position="2667"/>
        <end position="2754"/>
    </location>
</feature>
<feature type="compositionally biased region" description="Low complexity" evidence="2">
    <location>
        <begin position="1883"/>
        <end position="1895"/>
    </location>
</feature>
<feature type="compositionally biased region" description="Low complexity" evidence="2">
    <location>
        <begin position="1194"/>
        <end position="1209"/>
    </location>
</feature>
<feature type="region of interest" description="Disordered" evidence="2">
    <location>
        <begin position="1"/>
        <end position="23"/>
    </location>
</feature>
<dbReference type="Proteomes" id="UP000650467">
    <property type="component" value="Unassembled WGS sequence"/>
</dbReference>
<feature type="compositionally biased region" description="Acidic residues" evidence="2">
    <location>
        <begin position="1224"/>
        <end position="1233"/>
    </location>
</feature>
<feature type="region of interest" description="Disordered" evidence="2">
    <location>
        <begin position="2317"/>
        <end position="2635"/>
    </location>
</feature>
<feature type="compositionally biased region" description="Gly residues" evidence="2">
    <location>
        <begin position="2203"/>
        <end position="2221"/>
    </location>
</feature>
<feature type="compositionally biased region" description="Acidic residues" evidence="2">
    <location>
        <begin position="1778"/>
        <end position="1791"/>
    </location>
</feature>
<feature type="compositionally biased region" description="Low complexity" evidence="2">
    <location>
        <begin position="1489"/>
        <end position="1531"/>
    </location>
</feature>
<feature type="compositionally biased region" description="Pro residues" evidence="2">
    <location>
        <begin position="2237"/>
        <end position="2251"/>
    </location>
</feature>
<feature type="compositionally biased region" description="Low complexity" evidence="2">
    <location>
        <begin position="2193"/>
        <end position="2202"/>
    </location>
</feature>
<feature type="compositionally biased region" description="Low complexity" evidence="2">
    <location>
        <begin position="909"/>
        <end position="921"/>
    </location>
</feature>
<feature type="region of interest" description="Disordered" evidence="2">
    <location>
        <begin position="1423"/>
        <end position="1687"/>
    </location>
</feature>
<feature type="region of interest" description="Disordered" evidence="2">
    <location>
        <begin position="1737"/>
        <end position="2010"/>
    </location>
</feature>
<feature type="compositionally biased region" description="Gly residues" evidence="2">
    <location>
        <begin position="1436"/>
        <end position="1446"/>
    </location>
</feature>
<proteinExistence type="predicted"/>
<dbReference type="PANTHER" id="PTHR45615">
    <property type="entry name" value="MYOSIN HEAVY CHAIN, NON-MUSCLE"/>
    <property type="match status" value="1"/>
</dbReference>
<feature type="region of interest" description="Disordered" evidence="2">
    <location>
        <begin position="2767"/>
        <end position="2787"/>
    </location>
</feature>
<dbReference type="EMBL" id="JAEHOC010000018">
    <property type="protein sequence ID" value="KAG2433884.1"/>
    <property type="molecule type" value="Genomic_DNA"/>
</dbReference>
<feature type="compositionally biased region" description="Low complexity" evidence="2">
    <location>
        <begin position="1251"/>
        <end position="1273"/>
    </location>
</feature>
<evidence type="ECO:0000313" key="3">
    <source>
        <dbReference type="EMBL" id="KAG2433884.1"/>
    </source>
</evidence>
<feature type="region of interest" description="Disordered" evidence="2">
    <location>
        <begin position="885"/>
        <end position="958"/>
    </location>
</feature>
<evidence type="ECO:0000313" key="4">
    <source>
        <dbReference type="Proteomes" id="UP000650467"/>
    </source>
</evidence>
<evidence type="ECO:0000256" key="1">
    <source>
        <dbReference type="SAM" id="Coils"/>
    </source>
</evidence>
<feature type="compositionally biased region" description="Basic and acidic residues" evidence="2">
    <location>
        <begin position="2476"/>
        <end position="2486"/>
    </location>
</feature>
<feature type="compositionally biased region" description="Low complexity" evidence="2">
    <location>
        <begin position="1173"/>
        <end position="1183"/>
    </location>
</feature>
<feature type="coiled-coil region" evidence="1">
    <location>
        <begin position="434"/>
        <end position="525"/>
    </location>
</feature>
<feature type="compositionally biased region" description="Low complexity" evidence="2">
    <location>
        <begin position="2323"/>
        <end position="2348"/>
    </location>
</feature>
<feature type="region of interest" description="Disordered" evidence="2">
    <location>
        <begin position="833"/>
        <end position="872"/>
    </location>
</feature>
<feature type="coiled-coil region" evidence="1">
    <location>
        <begin position="666"/>
        <end position="700"/>
    </location>
</feature>
<feature type="compositionally biased region" description="Low complexity" evidence="2">
    <location>
        <begin position="1979"/>
        <end position="2006"/>
    </location>
</feature>
<feature type="compositionally biased region" description="Acidic residues" evidence="2">
    <location>
        <begin position="1382"/>
        <end position="1392"/>
    </location>
</feature>
<feature type="region of interest" description="Disordered" evidence="2">
    <location>
        <begin position="2138"/>
        <end position="2265"/>
    </location>
</feature>
<accession>A0A835SVB4</accession>
<feature type="compositionally biased region" description="Low complexity" evidence="2">
    <location>
        <begin position="1597"/>
        <end position="1620"/>
    </location>
</feature>
<feature type="compositionally biased region" description="Low complexity" evidence="2">
    <location>
        <begin position="931"/>
        <end position="941"/>
    </location>
</feature>
<feature type="compositionally biased region" description="Basic residues" evidence="2">
    <location>
        <begin position="1464"/>
        <end position="1488"/>
    </location>
</feature>
<feature type="region of interest" description="Disordered" evidence="2">
    <location>
        <begin position="1070"/>
        <end position="1273"/>
    </location>
</feature>
<sequence length="2787" mass="288522">MSRHAKTGPGASAGAGSSSEEGLAAVEAKLAQFRQLYSNYRKDESSQLRSLLASQVGASPAAAGAAAAGGRAQAEAVPAKSALKGSKTQAHRPSSAGKQRPQSPAAKAAAAHVRAATGSPGRKALPVSNGHGLDVGPDQLTTVQKLLMELDVKDMTLSNLQSQLSSIQAQLHQQEAREDEARADSQRQVNQLQEKLGTASEKLHRLEAERWEVLEAVSTVAAGSSALDREQREVERTRLALADKEREVAAREAVAAANIQASIAPERLGLEDLSLLATHYAELNGALDRADAAVRRRVLLLAGHNPLADGNEDGEGGLDNSSALVVAGRRLAAAVDMSHEPCLGYLQVVREGLIAANSYVGAHAGSERHSSAVLVAPIVRHLQQQAAGLSRALVLLASEAEADAARLALVEAQGRERDGQLADALADVRRLTAEAALAAQAAGLAQQLREQRQENEALQSRLRSMRKKLKVAFEEVTAQNRELRDKLSAAQAAREDDGSRMSSQVQQLQDEVTAARKQLQVHQRREAKLAAELVEARQLAAAAVERGEGLQRDLEAALDRAGRAEARVVDLEAESRGQRALALRVAKEHEAQLVELRAEVQEQLETVVQSYSEELSALQQQLERVEAQQAATAAGLRGPGAGAGTGNTSSAAAASAGRAEAWRMAYEEVREVAHTLKDQLDAAEEENSRLQAQLQRLTTVAVATAAATEGITPRAKVAAAAAATPAAVARSPAAAPALALPAPPAAADPTPSQQTVGSGACVTVAPLPATAPSMLTQVQPAHTADAATAPARSRAASGASSDGAATFAAQVAAAQAAAIAAATAVVARRTDAGSETERLLTRQKSAQTDAPPQEPRMATQPASPPPVAAPQPIPTSQLVIVVRQEPAPRSSHHHHHHRASRGRSRSRSPSRASSGGTSGSSPPQPPRSRGRAATATAATATIDTPSRSVGVGDANVRAPQTEDVAVEAAIRSGAGSVSTPSEQRSGGDAYARGHPAPQYYNGEGAAEDEGEDELEGEEELEEDEEGGMVTDVDLDKKGLALHVAALQEQLAALTHQNSIITSQVIEMRQEQDRLSSRRSSPARTGGYGSVTGPYGTPSYARDMAQQQPDRDALGGQEVEQQHHARPQRPQPQAASGRSSLPRMASPASAAAQSQTGLTAPQQGVDAHAPTPSGPAQSAASARSAPPPRPPAPGPGQQQQRHQQPPQQQHPEGDWHEAAAAYGEEYLEDDEEREEEVRAVEQLPDPSHASISLGLAGAGASAGAASTSTGTSAAAAQVRAELAALRAQYAELHSRYQRQSVRQQELQDALLNVASGKLQAAGSRSGIGLQAATLGARPGGAASVASSAAAQATTHDRSRRMSWKDAADMMVDGSGKRGWREETSEEQGFEELEQQLQRRPAAWQDAVVWQGDAAEELELQPAAAGYPEREEQESGSGEEGALGGDAGVEGDEEQEDGEHGDHAHQQRHATQRPRKYLRARHHHHVHHHALALQQHQHMHMRQQQLHQLHQLHQHASAPAAVPAPQRQQRPTPGLELTPARPHQATAAQKQPQDQLAPQSTQLPPQQVWPFTGSRVSSSGSAGAALHAARPGTSTGSRAVAAAAPAAQQAPQLQHQQRPSQAEPASRPLHHYGRADTGAPAAAQLVQQTPQPHALSPQHPLRQPLPPPPPAQLQPQPVSPTTSLSQQPLLPQRSGDLYISTTPFFPLGPETSDFLDRAASIDVGIRHDPDLATTAADAGRVYGDGDESGPGSPHGSSGTGQGGHQQQHHQHQTHHRTPSYDDEEDEVDYDDMDVGGVGGGTGSGMEPDDGEDNGIHDDLDPEDPGQATLGSASTFTFVDYDPEELAGEEDEVDDDPVGSNAGHSGSVSSSSSTGTGVGTGSGETAAPQGAAPAGPSGLRSPQHTTASFRPESQHGEAGVAGHATAPGHHRRARTSGSSSGASSAGDADAPRHALAPAAAAVAAPSSAPPAGQPHEGAPVSAQPQRAVGRAAAAAAAAADVAAAATPDGPLVPPEVLARMAEYAGDEGLARPSTAVPSALRHSEPGVGPPVPPEVLSYMQQYTGGGEGDVRPPTASPSVLRAGAGSREVPVPPEVLSYMQQYTGDEGHARPSTAAPSVLAANRSMPELPVPEPVLHTAMLFQTGGEGISRPTTAPSSDERRARLTAVASAPQLAPLQAALGSGAAGSSPDHRPPHGAATAAATSSLGGGSSGGGASSSGGGAGGISLSPTSGVVLSVTSPRPPLPAAPRPPLQAPPTLAFQPQYLQQQPHLQLPQQLQQVDMQPPGDAADRVIRHFRHSSGSVGQGELLYEGEGLMRQDTGGSGRGAAAVSVAAAPSSSEAGRGSAAGVAGHDSGSEQWPAEAPGSSVAASDDDDEQGHAYGHSGHVARPGYGRRQAAPAAAAASSADAAFWREAAGVQRHHEGADSDLGRGHAGPPEHHHQQTGEEEDEEEGEHPHLHVDYEAEEGGYEAEGPAAEPHLLHDPQDVHDQQYWQQLLEEDGFGEQPGLAHVGADEGGHGYGGEDSDDMWDEDEDGGRGELEVRGLGSQEEEEDEEEADEAETGSSSMGASRAMPSFSSAATFSDLPLAPQPPLPGAVAVAAPRPWLQQPEQQLLPLQPQLPHMEEEDDEDGGVDDESGAFRVVVGSWLSGPATSAVPAVAPPAAAPAPLHGWPRGSLGPSPLGPAAAASASGQHQARPTTAAANAGARGRSRQPAPAGGQAGDSQPAAVAAQVQARRRSLGQELALEEPYDPGSVDLDPRSAVWLLGAGLGVPHGEEGSDWERSSAASWA</sequence>
<feature type="compositionally biased region" description="Low complexity" evidence="2">
    <location>
        <begin position="780"/>
        <end position="798"/>
    </location>
</feature>
<feature type="compositionally biased region" description="Pro residues" evidence="2">
    <location>
        <begin position="1661"/>
        <end position="1670"/>
    </location>
</feature>
<reference evidence="3" key="1">
    <citation type="journal article" date="2020" name="bioRxiv">
        <title>Comparative genomics of Chlamydomonas.</title>
        <authorList>
            <person name="Craig R.J."/>
            <person name="Hasan A.R."/>
            <person name="Ness R.W."/>
            <person name="Keightley P.D."/>
        </authorList>
    </citation>
    <scope>NUCLEOTIDE SEQUENCE</scope>
    <source>
        <strain evidence="3">SAG 7.73</strain>
    </source>
</reference>
<feature type="compositionally biased region" description="Acidic residues" evidence="2">
    <location>
        <begin position="2621"/>
        <end position="2634"/>
    </location>
</feature>